<evidence type="ECO:0000313" key="1">
    <source>
        <dbReference type="EMBL" id="GEN05725.1"/>
    </source>
</evidence>
<organism evidence="1 2">
    <name type="scientific">Myxococcus fulvus</name>
    <dbReference type="NCBI Taxonomy" id="33"/>
    <lineage>
        <taxon>Bacteria</taxon>
        <taxon>Pseudomonadati</taxon>
        <taxon>Myxococcota</taxon>
        <taxon>Myxococcia</taxon>
        <taxon>Myxococcales</taxon>
        <taxon>Cystobacterineae</taxon>
        <taxon>Myxococcaceae</taxon>
        <taxon>Myxococcus</taxon>
    </lineage>
</organism>
<dbReference type="Proteomes" id="UP000321514">
    <property type="component" value="Unassembled WGS sequence"/>
</dbReference>
<accession>A0A511SUY7</accession>
<reference evidence="1 2" key="1">
    <citation type="submission" date="2019-07" db="EMBL/GenBank/DDBJ databases">
        <title>Whole genome shotgun sequence of Myxococcus fulvus NBRC 100333.</title>
        <authorList>
            <person name="Hosoyama A."/>
            <person name="Uohara A."/>
            <person name="Ohji S."/>
            <person name="Ichikawa N."/>
        </authorList>
    </citation>
    <scope>NUCLEOTIDE SEQUENCE [LARGE SCALE GENOMIC DNA]</scope>
    <source>
        <strain evidence="1 2">NBRC 100333</strain>
    </source>
</reference>
<protein>
    <submittedName>
        <fullName evidence="1">Uncharacterized protein</fullName>
    </submittedName>
</protein>
<name>A0A511SUY7_MYXFU</name>
<dbReference type="AlphaFoldDB" id="A0A511SUY7"/>
<gene>
    <name evidence="1" type="ORF">MFU01_07620</name>
</gene>
<dbReference type="EMBL" id="BJXR01000012">
    <property type="protein sequence ID" value="GEN05725.1"/>
    <property type="molecule type" value="Genomic_DNA"/>
</dbReference>
<comment type="caution">
    <text evidence="1">The sequence shown here is derived from an EMBL/GenBank/DDBJ whole genome shotgun (WGS) entry which is preliminary data.</text>
</comment>
<sequence length="96" mass="10509">MRDGGQEDAEAWVRSACAARFLRYLWDMTEIESNLGERFAEFVLPDGCVLCGGAVNVRASPAGAHSYCSHCHWLSKPRMRVKDNGVELSFGATATA</sequence>
<proteinExistence type="predicted"/>
<evidence type="ECO:0000313" key="2">
    <source>
        <dbReference type="Proteomes" id="UP000321514"/>
    </source>
</evidence>